<protein>
    <recommendedName>
        <fullName evidence="3">Uncharacterized N-acetyltransferase KHA93_04175</fullName>
        <ecNumber evidence="3">2.3.1.-</ecNumber>
    </recommendedName>
</protein>
<organism evidence="5 6">
    <name type="scientific">Lederbergia citrisecunda</name>
    <dbReference type="NCBI Taxonomy" id="2833583"/>
    <lineage>
        <taxon>Bacteria</taxon>
        <taxon>Bacillati</taxon>
        <taxon>Bacillota</taxon>
        <taxon>Bacilli</taxon>
        <taxon>Bacillales</taxon>
        <taxon>Bacillaceae</taxon>
        <taxon>Lederbergia</taxon>
    </lineage>
</organism>
<evidence type="ECO:0000256" key="1">
    <source>
        <dbReference type="ARBA" id="ARBA00022679"/>
    </source>
</evidence>
<keyword evidence="1 3" id="KW-0808">Transferase</keyword>
<accession>A0A942TMC6</accession>
<dbReference type="InterPro" id="IPR017274">
    <property type="entry name" value="YlbP"/>
</dbReference>
<sequence>MNPKVEKLKINYKTMEEFKKFKEYGAQELSMLEDLQANMIEDDSHSPFYGIYFGDKLVARMSLYRKDSLFDQYFDPPQDYLEIWKLEVLPGYQNNNYGKKLINYAKNYNMPIKTNPRMNSRKFFEKMGFEPVKYEVERDLGENPLVWYPFGVSEQKH</sequence>
<dbReference type="InterPro" id="IPR000182">
    <property type="entry name" value="GNAT_dom"/>
</dbReference>
<keyword evidence="6" id="KW-1185">Reference proteome</keyword>
<feature type="domain" description="N-acetyltransferase" evidence="4">
    <location>
        <begin position="8"/>
        <end position="157"/>
    </location>
</feature>
<dbReference type="Gene3D" id="3.40.630.30">
    <property type="match status" value="1"/>
</dbReference>
<dbReference type="CDD" id="cd04301">
    <property type="entry name" value="NAT_SF"/>
    <property type="match status" value="1"/>
</dbReference>
<dbReference type="NCBIfam" id="NF010241">
    <property type="entry name" value="PRK13688.1"/>
    <property type="match status" value="1"/>
</dbReference>
<dbReference type="SUPFAM" id="SSF55729">
    <property type="entry name" value="Acyl-CoA N-acyltransferases (Nat)"/>
    <property type="match status" value="1"/>
</dbReference>
<dbReference type="HAMAP" id="MF_00824">
    <property type="entry name" value="Acetyltransf_YlbP"/>
    <property type="match status" value="1"/>
</dbReference>
<dbReference type="RefSeq" id="WP_213109572.1">
    <property type="nucleotide sequence ID" value="NZ_JAGYPJ010000001.1"/>
</dbReference>
<evidence type="ECO:0000259" key="4">
    <source>
        <dbReference type="PROSITE" id="PS51186"/>
    </source>
</evidence>
<dbReference type="EMBL" id="JAGYPJ010000001">
    <property type="protein sequence ID" value="MBS4198849.1"/>
    <property type="molecule type" value="Genomic_DNA"/>
</dbReference>
<dbReference type="PROSITE" id="PS51186">
    <property type="entry name" value="GNAT"/>
    <property type="match status" value="1"/>
</dbReference>
<dbReference type="PIRSF" id="PIRSF037732">
    <property type="entry name" value="YlbP_prd"/>
    <property type="match status" value="1"/>
</dbReference>
<keyword evidence="2 3" id="KW-0012">Acyltransferase</keyword>
<dbReference type="EC" id="2.3.1.-" evidence="3"/>
<dbReference type="InterPro" id="IPR016181">
    <property type="entry name" value="Acyl_CoA_acyltransferase"/>
</dbReference>
<dbReference type="AlphaFoldDB" id="A0A942TMC6"/>
<dbReference type="Pfam" id="PF00583">
    <property type="entry name" value="Acetyltransf_1"/>
    <property type="match status" value="1"/>
</dbReference>
<reference evidence="5 6" key="1">
    <citation type="submission" date="2021-05" db="EMBL/GenBank/DDBJ databases">
        <title>Novel Bacillus species.</title>
        <authorList>
            <person name="Liu G."/>
        </authorList>
    </citation>
    <scope>NUCLEOTIDE SEQUENCE [LARGE SCALE GENOMIC DNA]</scope>
    <source>
        <strain evidence="5 6">FJAT-49732</strain>
    </source>
</reference>
<evidence type="ECO:0000313" key="5">
    <source>
        <dbReference type="EMBL" id="MBS4198849.1"/>
    </source>
</evidence>
<dbReference type="Proteomes" id="UP000682713">
    <property type="component" value="Unassembled WGS sequence"/>
</dbReference>
<comment type="caution">
    <text evidence="5">The sequence shown here is derived from an EMBL/GenBank/DDBJ whole genome shotgun (WGS) entry which is preliminary data.</text>
</comment>
<gene>
    <name evidence="5" type="ORF">KHA93_04175</name>
</gene>
<evidence type="ECO:0000256" key="2">
    <source>
        <dbReference type="ARBA" id="ARBA00023315"/>
    </source>
</evidence>
<dbReference type="GO" id="GO:0016747">
    <property type="term" value="F:acyltransferase activity, transferring groups other than amino-acyl groups"/>
    <property type="evidence" value="ECO:0007669"/>
    <property type="project" value="UniProtKB-UniRule"/>
</dbReference>
<evidence type="ECO:0000256" key="3">
    <source>
        <dbReference type="HAMAP-Rule" id="MF_00824"/>
    </source>
</evidence>
<name>A0A942TMC6_9BACI</name>
<proteinExistence type="inferred from homology"/>
<evidence type="ECO:0000313" key="6">
    <source>
        <dbReference type="Proteomes" id="UP000682713"/>
    </source>
</evidence>